<proteinExistence type="predicted"/>
<protein>
    <submittedName>
        <fullName evidence="1">Uncharacterized protein</fullName>
    </submittedName>
</protein>
<organism evidence="1 2">
    <name type="scientific">Portunus trituberculatus</name>
    <name type="common">Swimming crab</name>
    <name type="synonym">Neptunus trituberculatus</name>
    <dbReference type="NCBI Taxonomy" id="210409"/>
    <lineage>
        <taxon>Eukaryota</taxon>
        <taxon>Metazoa</taxon>
        <taxon>Ecdysozoa</taxon>
        <taxon>Arthropoda</taxon>
        <taxon>Crustacea</taxon>
        <taxon>Multicrustacea</taxon>
        <taxon>Malacostraca</taxon>
        <taxon>Eumalacostraca</taxon>
        <taxon>Eucarida</taxon>
        <taxon>Decapoda</taxon>
        <taxon>Pleocyemata</taxon>
        <taxon>Brachyura</taxon>
        <taxon>Eubrachyura</taxon>
        <taxon>Portunoidea</taxon>
        <taxon>Portunidae</taxon>
        <taxon>Portuninae</taxon>
        <taxon>Portunus</taxon>
    </lineage>
</organism>
<keyword evidence="2" id="KW-1185">Reference proteome</keyword>
<comment type="caution">
    <text evidence="1">The sequence shown here is derived from an EMBL/GenBank/DDBJ whole genome shotgun (WGS) entry which is preliminary data.</text>
</comment>
<name>A0A5B7J4H7_PORTR</name>
<dbReference type="AlphaFoldDB" id="A0A5B7J4H7"/>
<evidence type="ECO:0000313" key="1">
    <source>
        <dbReference type="EMBL" id="MPC91640.1"/>
    </source>
</evidence>
<reference evidence="1 2" key="1">
    <citation type="submission" date="2019-05" db="EMBL/GenBank/DDBJ databases">
        <title>Another draft genome of Portunus trituberculatus and its Hox gene families provides insights of decapod evolution.</title>
        <authorList>
            <person name="Jeong J.-H."/>
            <person name="Song I."/>
            <person name="Kim S."/>
            <person name="Choi T."/>
            <person name="Kim D."/>
            <person name="Ryu S."/>
            <person name="Kim W."/>
        </authorList>
    </citation>
    <scope>NUCLEOTIDE SEQUENCE [LARGE SCALE GENOMIC DNA]</scope>
    <source>
        <tissue evidence="1">Muscle</tissue>
    </source>
</reference>
<evidence type="ECO:0000313" key="2">
    <source>
        <dbReference type="Proteomes" id="UP000324222"/>
    </source>
</evidence>
<dbReference type="EMBL" id="VSRR010088486">
    <property type="protein sequence ID" value="MPC91640.1"/>
    <property type="molecule type" value="Genomic_DNA"/>
</dbReference>
<gene>
    <name evidence="1" type="ORF">E2C01_086691</name>
</gene>
<sequence>MRGHYWSGEGGGGGGGGDCSDKNQAAPHLTCFITCLDPPCSP</sequence>
<accession>A0A5B7J4H7</accession>
<dbReference type="Proteomes" id="UP000324222">
    <property type="component" value="Unassembled WGS sequence"/>
</dbReference>